<dbReference type="AlphaFoldDB" id="A0A2S9STL5"/>
<keyword evidence="2" id="KW-0812">Transmembrane</keyword>
<accession>A0A2S9STL5</accession>
<reference evidence="3 4" key="1">
    <citation type="submission" date="2017-09" db="EMBL/GenBank/DDBJ databases">
        <title>Reassesment of A. cryaerophilus.</title>
        <authorList>
            <person name="Perez-Cataluna A."/>
            <person name="Collado L."/>
            <person name="Salgado O."/>
            <person name="Lefinanco V."/>
            <person name="Figueras M.J."/>
        </authorList>
    </citation>
    <scope>NUCLEOTIDE SEQUENCE [LARGE SCALE GENOMIC DNA]</scope>
    <source>
        <strain evidence="3 4">LMG 9871</strain>
    </source>
</reference>
<protein>
    <submittedName>
        <fullName evidence="3">Uncharacterized protein</fullName>
    </submittedName>
</protein>
<comment type="caution">
    <text evidence="3">The sequence shown here is derived from an EMBL/GenBank/DDBJ whole genome shotgun (WGS) entry which is preliminary data.</text>
</comment>
<organism evidence="3 4">
    <name type="scientific">Aliarcobacter cryaerophilus</name>
    <dbReference type="NCBI Taxonomy" id="28198"/>
    <lineage>
        <taxon>Bacteria</taxon>
        <taxon>Pseudomonadati</taxon>
        <taxon>Campylobacterota</taxon>
        <taxon>Epsilonproteobacteria</taxon>
        <taxon>Campylobacterales</taxon>
        <taxon>Arcobacteraceae</taxon>
        <taxon>Aliarcobacter</taxon>
    </lineage>
</organism>
<proteinExistence type="predicted"/>
<sequence>MVVERFSQNLINTGIFRIYIAIGFFATIIFFTFNAELFSPLQMLFGAILVTVTLKGFSNLMLSFIVNNFSLDQKRMDFDNRYNEDKISLLLNQLATKDLREHKENEELSNEELTKEVVNEDKKEEATS</sequence>
<dbReference type="Proteomes" id="UP000238649">
    <property type="component" value="Unassembled WGS sequence"/>
</dbReference>
<dbReference type="EMBL" id="NXGH01000012">
    <property type="protein sequence ID" value="PRM89917.1"/>
    <property type="molecule type" value="Genomic_DNA"/>
</dbReference>
<feature type="region of interest" description="Disordered" evidence="1">
    <location>
        <begin position="102"/>
        <end position="128"/>
    </location>
</feature>
<keyword evidence="2" id="KW-1133">Transmembrane helix</keyword>
<feature type="transmembrane region" description="Helical" evidence="2">
    <location>
        <begin position="15"/>
        <end position="35"/>
    </location>
</feature>
<evidence type="ECO:0000256" key="1">
    <source>
        <dbReference type="SAM" id="MobiDB-lite"/>
    </source>
</evidence>
<evidence type="ECO:0000256" key="2">
    <source>
        <dbReference type="SAM" id="Phobius"/>
    </source>
</evidence>
<gene>
    <name evidence="3" type="ORF">CJ671_05365</name>
</gene>
<dbReference type="RefSeq" id="WP_105911691.1">
    <property type="nucleotide sequence ID" value="NZ_NXGH01000012.1"/>
</dbReference>
<evidence type="ECO:0000313" key="3">
    <source>
        <dbReference type="EMBL" id="PRM89917.1"/>
    </source>
</evidence>
<name>A0A2S9STL5_9BACT</name>
<evidence type="ECO:0000313" key="4">
    <source>
        <dbReference type="Proteomes" id="UP000238649"/>
    </source>
</evidence>
<keyword evidence="2" id="KW-0472">Membrane</keyword>
<dbReference type="OrthoDB" id="5347428at2"/>
<feature type="transmembrane region" description="Helical" evidence="2">
    <location>
        <begin position="41"/>
        <end position="66"/>
    </location>
</feature>